<keyword evidence="3" id="KW-0862">Zinc</keyword>
<evidence type="ECO:0000256" key="2">
    <source>
        <dbReference type="ARBA" id="ARBA00022771"/>
    </source>
</evidence>
<feature type="domain" description="FLYWCH-type" evidence="4">
    <location>
        <begin position="26"/>
        <end position="81"/>
    </location>
</feature>
<organism evidence="5 6">
    <name type="scientific">Danaus plexippus plexippus</name>
    <dbReference type="NCBI Taxonomy" id="278856"/>
    <lineage>
        <taxon>Eukaryota</taxon>
        <taxon>Metazoa</taxon>
        <taxon>Ecdysozoa</taxon>
        <taxon>Arthropoda</taxon>
        <taxon>Hexapoda</taxon>
        <taxon>Insecta</taxon>
        <taxon>Pterygota</taxon>
        <taxon>Neoptera</taxon>
        <taxon>Endopterygota</taxon>
        <taxon>Lepidoptera</taxon>
        <taxon>Glossata</taxon>
        <taxon>Ditrysia</taxon>
        <taxon>Papilionoidea</taxon>
        <taxon>Nymphalidae</taxon>
        <taxon>Danainae</taxon>
        <taxon>Danaini</taxon>
        <taxon>Danaina</taxon>
        <taxon>Danaus</taxon>
        <taxon>Danaus</taxon>
    </lineage>
</organism>
<dbReference type="GO" id="GO:0008270">
    <property type="term" value="F:zinc ion binding"/>
    <property type="evidence" value="ECO:0007669"/>
    <property type="project" value="UniProtKB-KW"/>
</dbReference>
<dbReference type="Gene3D" id="2.20.25.240">
    <property type="match status" value="1"/>
</dbReference>
<evidence type="ECO:0000313" key="6">
    <source>
        <dbReference type="Proteomes" id="UP000007151"/>
    </source>
</evidence>
<dbReference type="Pfam" id="PF04500">
    <property type="entry name" value="FLYWCH"/>
    <property type="match status" value="1"/>
</dbReference>
<evidence type="ECO:0000256" key="3">
    <source>
        <dbReference type="ARBA" id="ARBA00022833"/>
    </source>
</evidence>
<gene>
    <name evidence="5" type="ORF">KGM_208279</name>
</gene>
<keyword evidence="1" id="KW-0479">Metal-binding</keyword>
<evidence type="ECO:0000259" key="4">
    <source>
        <dbReference type="Pfam" id="PF04500"/>
    </source>
</evidence>
<evidence type="ECO:0000313" key="5">
    <source>
        <dbReference type="EMBL" id="OWR46258.1"/>
    </source>
</evidence>
<name>A0A212EXN3_DANPL</name>
<evidence type="ECO:0000256" key="1">
    <source>
        <dbReference type="ARBA" id="ARBA00022723"/>
    </source>
</evidence>
<reference evidence="5 6" key="1">
    <citation type="journal article" date="2011" name="Cell">
        <title>The monarch butterfly genome yields insights into long-distance migration.</title>
        <authorList>
            <person name="Zhan S."/>
            <person name="Merlin C."/>
            <person name="Boore J.L."/>
            <person name="Reppert S.M."/>
        </authorList>
    </citation>
    <scope>NUCLEOTIDE SEQUENCE [LARGE SCALE GENOMIC DNA]</scope>
    <source>
        <strain evidence="5">F-2</strain>
    </source>
</reference>
<accession>A0A212EXN3</accession>
<dbReference type="InterPro" id="IPR007588">
    <property type="entry name" value="Znf_FLYWCH"/>
</dbReference>
<dbReference type="InParanoid" id="A0A212EXN3"/>
<comment type="caution">
    <text evidence="5">The sequence shown here is derived from an EMBL/GenBank/DDBJ whole genome shotgun (WGS) entry which is preliminary data.</text>
</comment>
<sequence length="97" mass="11248">MIICPQLLFEHQMGEFIIDIVEYMPTNRGKGVLLIFNGFTYAHRENRTRFYCSKKAIGCKARLTTTEEGNLLEVVESKHNHAPPKLYRTNDGKVYKL</sequence>
<proteinExistence type="predicted"/>
<keyword evidence="6" id="KW-1185">Reference proteome</keyword>
<dbReference type="EMBL" id="AGBW02011698">
    <property type="protein sequence ID" value="OWR46258.1"/>
    <property type="molecule type" value="Genomic_DNA"/>
</dbReference>
<keyword evidence="2" id="KW-0863">Zinc-finger</keyword>
<dbReference type="Proteomes" id="UP000007151">
    <property type="component" value="Unassembled WGS sequence"/>
</dbReference>
<dbReference type="KEGG" id="dpl:KGM_208279"/>
<dbReference type="AlphaFoldDB" id="A0A212EXN3"/>
<protein>
    <recommendedName>
        <fullName evidence="4">FLYWCH-type domain-containing protein</fullName>
    </recommendedName>
</protein>